<dbReference type="Proteomes" id="UP000472261">
    <property type="component" value="Unplaced"/>
</dbReference>
<reference evidence="6" key="2">
    <citation type="submission" date="2025-09" db="UniProtKB">
        <authorList>
            <consortium name="Ensembl"/>
        </authorList>
    </citation>
    <scope>IDENTIFICATION</scope>
</reference>
<keyword evidence="1" id="KW-0732">Signal</keyword>
<dbReference type="OMA" id="VARWHTE"/>
<dbReference type="InterPro" id="IPR036179">
    <property type="entry name" value="Ig-like_dom_sf"/>
</dbReference>
<proteinExistence type="predicted"/>
<reference evidence="6" key="1">
    <citation type="submission" date="2025-08" db="UniProtKB">
        <authorList>
            <consortium name="Ensembl"/>
        </authorList>
    </citation>
    <scope>IDENTIFICATION</scope>
</reference>
<evidence type="ECO:0000313" key="6">
    <source>
        <dbReference type="Ensembl" id="ENSPCLP00000020270.1"/>
    </source>
</evidence>
<feature type="domain" description="Ig-like" evidence="5">
    <location>
        <begin position="27"/>
        <end position="118"/>
    </location>
</feature>
<evidence type="ECO:0000256" key="1">
    <source>
        <dbReference type="ARBA" id="ARBA00022729"/>
    </source>
</evidence>
<keyword evidence="2" id="KW-1015">Disulfide bond</keyword>
<dbReference type="Pfam" id="PF13895">
    <property type="entry name" value="Ig_2"/>
    <property type="match status" value="1"/>
</dbReference>
<dbReference type="SUPFAM" id="SSF48726">
    <property type="entry name" value="Immunoglobulin"/>
    <property type="match status" value="1"/>
</dbReference>
<dbReference type="InterPro" id="IPR013783">
    <property type="entry name" value="Ig-like_fold"/>
</dbReference>
<name>A0A669QKN4_PHACC</name>
<evidence type="ECO:0000256" key="4">
    <source>
        <dbReference type="SAM" id="MobiDB-lite"/>
    </source>
</evidence>
<sequence length="138" mass="15212">PTPVPTAVSKLLLPHGTNGAGPHLPRPSLSLHLSQWVSLGDNVTLRCHLPRSAAQVELYTEGYWWYVKQADMDMVQDTAEFLLVSVERKDAVKYHCRYRVLEPPGTSEKSDPVEQVVTADPTGPCPIQPGEQGHHLPA</sequence>
<dbReference type="PANTHER" id="PTHR11738:SF186">
    <property type="entry name" value="OSTEOCLAST-ASSOCIATED IMMUNOGLOBULIN-LIKE RECEPTOR"/>
    <property type="match status" value="1"/>
</dbReference>
<keyword evidence="7" id="KW-1185">Reference proteome</keyword>
<evidence type="ECO:0000256" key="2">
    <source>
        <dbReference type="ARBA" id="ARBA00023157"/>
    </source>
</evidence>
<dbReference type="PANTHER" id="PTHR11738">
    <property type="entry name" value="MHC CLASS I NK CELL RECEPTOR"/>
    <property type="match status" value="1"/>
</dbReference>
<protein>
    <recommendedName>
        <fullName evidence="5">Ig-like domain-containing protein</fullName>
    </recommendedName>
</protein>
<evidence type="ECO:0000256" key="3">
    <source>
        <dbReference type="ARBA" id="ARBA00023319"/>
    </source>
</evidence>
<keyword evidence="3" id="KW-0393">Immunoglobulin domain</keyword>
<dbReference type="Ensembl" id="ENSPCLT00000027891.1">
    <property type="protein sequence ID" value="ENSPCLP00000020270.1"/>
    <property type="gene ID" value="ENSPCLG00000017624.1"/>
</dbReference>
<dbReference type="Gene3D" id="2.60.40.10">
    <property type="entry name" value="Immunoglobulins"/>
    <property type="match status" value="1"/>
</dbReference>
<dbReference type="FunFam" id="2.60.40.10:FF:000049">
    <property type="entry name" value="Leukocyte immunoglobulin-like receptor subfamily B member 1"/>
    <property type="match status" value="1"/>
</dbReference>
<organism evidence="6 7">
    <name type="scientific">Phasianus colchicus</name>
    <name type="common">Common pheasant</name>
    <dbReference type="NCBI Taxonomy" id="9054"/>
    <lineage>
        <taxon>Eukaryota</taxon>
        <taxon>Metazoa</taxon>
        <taxon>Chordata</taxon>
        <taxon>Craniata</taxon>
        <taxon>Vertebrata</taxon>
        <taxon>Euteleostomi</taxon>
        <taxon>Archelosauria</taxon>
        <taxon>Archosauria</taxon>
        <taxon>Dinosauria</taxon>
        <taxon>Saurischia</taxon>
        <taxon>Theropoda</taxon>
        <taxon>Coelurosauria</taxon>
        <taxon>Aves</taxon>
        <taxon>Neognathae</taxon>
        <taxon>Galloanserae</taxon>
        <taxon>Galliformes</taxon>
        <taxon>Phasianidae</taxon>
        <taxon>Phasianinae</taxon>
        <taxon>Phasianus</taxon>
    </lineage>
</organism>
<dbReference type="InterPro" id="IPR050412">
    <property type="entry name" value="Ig-like_Receptors_ImmuneReg"/>
</dbReference>
<dbReference type="InterPro" id="IPR007110">
    <property type="entry name" value="Ig-like_dom"/>
</dbReference>
<dbReference type="PROSITE" id="PS50835">
    <property type="entry name" value="IG_LIKE"/>
    <property type="match status" value="1"/>
</dbReference>
<accession>A0A669QKN4</accession>
<evidence type="ECO:0000259" key="5">
    <source>
        <dbReference type="PROSITE" id="PS50835"/>
    </source>
</evidence>
<feature type="region of interest" description="Disordered" evidence="4">
    <location>
        <begin position="103"/>
        <end position="138"/>
    </location>
</feature>
<dbReference type="AlphaFoldDB" id="A0A669QKN4"/>
<dbReference type="GO" id="GO:0002764">
    <property type="term" value="P:immune response-regulating signaling pathway"/>
    <property type="evidence" value="ECO:0007669"/>
    <property type="project" value="TreeGrafter"/>
</dbReference>
<evidence type="ECO:0000313" key="7">
    <source>
        <dbReference type="Proteomes" id="UP000472261"/>
    </source>
</evidence>